<dbReference type="Gene3D" id="3.90.550.10">
    <property type="entry name" value="Spore Coat Polysaccharide Biosynthesis Protein SpsA, Chain A"/>
    <property type="match status" value="1"/>
</dbReference>
<dbReference type="InterPro" id="IPR050256">
    <property type="entry name" value="Glycosyltransferase_2"/>
</dbReference>
<evidence type="ECO:0000259" key="9">
    <source>
        <dbReference type="Pfam" id="PF00535"/>
    </source>
</evidence>
<keyword evidence="3 10" id="KW-0808">Transferase</keyword>
<organism evidence="10 11">
    <name type="scientific">Primorskyibacter flagellatus</name>
    <dbReference type="NCBI Taxonomy" id="1387277"/>
    <lineage>
        <taxon>Bacteria</taxon>
        <taxon>Pseudomonadati</taxon>
        <taxon>Pseudomonadota</taxon>
        <taxon>Alphaproteobacteria</taxon>
        <taxon>Rhodobacterales</taxon>
        <taxon>Roseobacteraceae</taxon>
        <taxon>Primorskyibacter</taxon>
    </lineage>
</organism>
<dbReference type="InterPro" id="IPR001173">
    <property type="entry name" value="Glyco_trans_2-like"/>
</dbReference>
<keyword evidence="7 8" id="KW-0472">Membrane</keyword>
<evidence type="ECO:0000256" key="3">
    <source>
        <dbReference type="ARBA" id="ARBA00022679"/>
    </source>
</evidence>
<accession>A0A1W2E1M8</accession>
<dbReference type="GO" id="GO:0009103">
    <property type="term" value="P:lipopolysaccharide biosynthetic process"/>
    <property type="evidence" value="ECO:0007669"/>
    <property type="project" value="UniProtKB-KW"/>
</dbReference>
<dbReference type="PANTHER" id="PTHR48090">
    <property type="entry name" value="UNDECAPRENYL-PHOSPHATE 4-DEOXY-4-FORMAMIDO-L-ARABINOSE TRANSFERASE-RELATED"/>
    <property type="match status" value="1"/>
</dbReference>
<keyword evidence="11" id="KW-1185">Reference proteome</keyword>
<name>A0A1W2E1M8_9RHOB</name>
<dbReference type="Pfam" id="PF00535">
    <property type="entry name" value="Glycos_transf_2"/>
    <property type="match status" value="1"/>
</dbReference>
<evidence type="ECO:0000256" key="7">
    <source>
        <dbReference type="ARBA" id="ARBA00023136"/>
    </source>
</evidence>
<evidence type="ECO:0000256" key="1">
    <source>
        <dbReference type="ARBA" id="ARBA00022475"/>
    </source>
</evidence>
<reference evidence="10 11" key="1">
    <citation type="submission" date="2017-04" db="EMBL/GenBank/DDBJ databases">
        <authorList>
            <person name="Afonso C.L."/>
            <person name="Miller P.J."/>
            <person name="Scott M.A."/>
            <person name="Spackman E."/>
            <person name="Goraichik I."/>
            <person name="Dimitrov K.M."/>
            <person name="Suarez D.L."/>
            <person name="Swayne D.E."/>
        </authorList>
    </citation>
    <scope>NUCLEOTIDE SEQUENCE [LARGE SCALE GENOMIC DNA]</scope>
    <source>
        <strain evidence="10 11">CGMCC 1.12644</strain>
    </source>
</reference>
<feature type="transmembrane region" description="Helical" evidence="8">
    <location>
        <begin position="193"/>
        <end position="215"/>
    </location>
</feature>
<keyword evidence="2" id="KW-0328">Glycosyltransferase</keyword>
<feature type="domain" description="Glycosyltransferase 2-like" evidence="9">
    <location>
        <begin position="2"/>
        <end position="126"/>
    </location>
</feature>
<dbReference type="GO" id="GO:0099621">
    <property type="term" value="F:undecaprenyl-phosphate 4-deoxy-4-formamido-L-arabinose transferase activity"/>
    <property type="evidence" value="ECO:0007669"/>
    <property type="project" value="TreeGrafter"/>
</dbReference>
<dbReference type="PANTHER" id="PTHR48090:SF3">
    <property type="entry name" value="UNDECAPRENYL-PHOSPHATE 4-DEOXY-4-FORMAMIDO-L-ARABINOSE TRANSFERASE"/>
    <property type="match status" value="1"/>
</dbReference>
<keyword evidence="4 8" id="KW-0812">Transmembrane</keyword>
<evidence type="ECO:0000313" key="10">
    <source>
        <dbReference type="EMBL" id="SMD03302.1"/>
    </source>
</evidence>
<evidence type="ECO:0000256" key="8">
    <source>
        <dbReference type="SAM" id="Phobius"/>
    </source>
</evidence>
<keyword evidence="6 8" id="KW-1133">Transmembrane helix</keyword>
<dbReference type="SUPFAM" id="SSF53448">
    <property type="entry name" value="Nucleotide-diphospho-sugar transferases"/>
    <property type="match status" value="1"/>
</dbReference>
<dbReference type="AlphaFoldDB" id="A0A1W2E1M8"/>
<gene>
    <name evidence="10" type="ORF">SAMN06295998_12046</name>
</gene>
<evidence type="ECO:0000256" key="2">
    <source>
        <dbReference type="ARBA" id="ARBA00022676"/>
    </source>
</evidence>
<sequence length="291" mass="32684">MVNDAARDGSADILERFAATRPWILNLTLSRNFGQHAATIAGILHSSGDWVVTLDEDLQHPPNQIENMLRHATTKQADVVYARPASAEVHGKAWRDGSSRSFKRLMEWLTGNPTLRLVNSFRLMRGDIARATASVCSHNTYFDIALFWFTQRIRAITMDLRDERFAATGTSSYNFKTLVNHAQKMLFSSQLRFLTFGLWIGVGLFAFSILSGLYFTLVRLIAPEAIEVEGWTSLFVVLTMSAGLLAAMLGLCLQYLATLVLKAHGRPTFFTIDRSSDQNLQDWYAQQDEVA</sequence>
<feature type="transmembrane region" description="Helical" evidence="8">
    <location>
        <begin position="235"/>
        <end position="257"/>
    </location>
</feature>
<dbReference type="InterPro" id="IPR029044">
    <property type="entry name" value="Nucleotide-diphossugar_trans"/>
</dbReference>
<keyword evidence="1" id="KW-1003">Cell membrane</keyword>
<dbReference type="EMBL" id="FWYD01000020">
    <property type="protein sequence ID" value="SMD03302.1"/>
    <property type="molecule type" value="Genomic_DNA"/>
</dbReference>
<evidence type="ECO:0000256" key="5">
    <source>
        <dbReference type="ARBA" id="ARBA00022985"/>
    </source>
</evidence>
<evidence type="ECO:0000256" key="4">
    <source>
        <dbReference type="ARBA" id="ARBA00022692"/>
    </source>
</evidence>
<dbReference type="STRING" id="1387277.SAMN06295998_12046"/>
<evidence type="ECO:0000313" key="11">
    <source>
        <dbReference type="Proteomes" id="UP000192330"/>
    </source>
</evidence>
<dbReference type="Proteomes" id="UP000192330">
    <property type="component" value="Unassembled WGS sequence"/>
</dbReference>
<keyword evidence="5" id="KW-0448">Lipopolysaccharide biosynthesis</keyword>
<evidence type="ECO:0000256" key="6">
    <source>
        <dbReference type="ARBA" id="ARBA00022989"/>
    </source>
</evidence>
<protein>
    <submittedName>
        <fullName evidence="10">Glycosyltransferase involved in cell wall bisynthesis</fullName>
    </submittedName>
</protein>
<dbReference type="GO" id="GO:0005886">
    <property type="term" value="C:plasma membrane"/>
    <property type="evidence" value="ECO:0007669"/>
    <property type="project" value="TreeGrafter"/>
</dbReference>
<proteinExistence type="predicted"/>